<comment type="caution">
    <text evidence="3">The sequence shown here is derived from an EMBL/GenBank/DDBJ whole genome shotgun (WGS) entry which is preliminary data.</text>
</comment>
<evidence type="ECO:0000256" key="1">
    <source>
        <dbReference type="SAM" id="MobiDB-lite"/>
    </source>
</evidence>
<dbReference type="Pfam" id="PF07727">
    <property type="entry name" value="RVT_2"/>
    <property type="match status" value="1"/>
</dbReference>
<feature type="region of interest" description="Disordered" evidence="1">
    <location>
        <begin position="1"/>
        <end position="23"/>
    </location>
</feature>
<gene>
    <name evidence="3" type="ORF">RJ639_011101</name>
</gene>
<evidence type="ECO:0000313" key="3">
    <source>
        <dbReference type="EMBL" id="KAK3011157.1"/>
    </source>
</evidence>
<accession>A0AA88VLV0</accession>
<dbReference type="EMBL" id="JAVXUP010001479">
    <property type="protein sequence ID" value="KAK3011157.1"/>
    <property type="molecule type" value="Genomic_DNA"/>
</dbReference>
<feature type="domain" description="Reverse transcriptase Ty1/copia-type" evidence="2">
    <location>
        <begin position="92"/>
        <end position="194"/>
    </location>
</feature>
<reference evidence="3" key="1">
    <citation type="submission" date="2022-12" db="EMBL/GenBank/DDBJ databases">
        <title>Draft genome assemblies for two species of Escallonia (Escalloniales).</title>
        <authorList>
            <person name="Chanderbali A."/>
            <person name="Dervinis C."/>
            <person name="Anghel I."/>
            <person name="Soltis D."/>
            <person name="Soltis P."/>
            <person name="Zapata F."/>
        </authorList>
    </citation>
    <scope>NUCLEOTIDE SEQUENCE</scope>
    <source>
        <strain evidence="3">UCBG64.0493</strain>
        <tissue evidence="3">Leaf</tissue>
    </source>
</reference>
<name>A0AA88VLV0_9ASTE</name>
<proteinExistence type="predicted"/>
<protein>
    <recommendedName>
        <fullName evidence="2">Reverse transcriptase Ty1/copia-type domain-containing protein</fullName>
    </recommendedName>
</protein>
<sequence length="202" mass="22247">MIETATLVAKGRKTSSHDNGERQERCNQCNKLNHTKETCYLLMGYLSHGTRKPTHNAQSGGSANVLHTGTDAALMPLKPRDKFVSGSRPGVFAVASIHNWPLHQLDVSNASLHGNLHEEVYMIIPQGESIVFADYRSPCMLPGKFLKTGFTKFTTSLLAIGFQQSNADHSLFIFCQGASFLAVLIYVDDVVFTDWDGCPSTR</sequence>
<dbReference type="Proteomes" id="UP001188597">
    <property type="component" value="Unassembled WGS sequence"/>
</dbReference>
<organism evidence="3 4">
    <name type="scientific">Escallonia herrerae</name>
    <dbReference type="NCBI Taxonomy" id="1293975"/>
    <lineage>
        <taxon>Eukaryota</taxon>
        <taxon>Viridiplantae</taxon>
        <taxon>Streptophyta</taxon>
        <taxon>Embryophyta</taxon>
        <taxon>Tracheophyta</taxon>
        <taxon>Spermatophyta</taxon>
        <taxon>Magnoliopsida</taxon>
        <taxon>eudicotyledons</taxon>
        <taxon>Gunneridae</taxon>
        <taxon>Pentapetalae</taxon>
        <taxon>asterids</taxon>
        <taxon>campanulids</taxon>
        <taxon>Escalloniales</taxon>
        <taxon>Escalloniaceae</taxon>
        <taxon>Escallonia</taxon>
    </lineage>
</organism>
<dbReference type="AlphaFoldDB" id="A0AA88VLV0"/>
<keyword evidence="4" id="KW-1185">Reference proteome</keyword>
<evidence type="ECO:0000259" key="2">
    <source>
        <dbReference type="Pfam" id="PF07727"/>
    </source>
</evidence>
<dbReference type="InterPro" id="IPR013103">
    <property type="entry name" value="RVT_2"/>
</dbReference>
<evidence type="ECO:0000313" key="4">
    <source>
        <dbReference type="Proteomes" id="UP001188597"/>
    </source>
</evidence>